<evidence type="ECO:0000313" key="1">
    <source>
        <dbReference type="EMBL" id="KKN88421.1"/>
    </source>
</evidence>
<gene>
    <name evidence="1" type="ORF">LCGC14_0249840</name>
</gene>
<proteinExistence type="predicted"/>
<dbReference type="EMBL" id="LAZR01000129">
    <property type="protein sequence ID" value="KKN88421.1"/>
    <property type="molecule type" value="Genomic_DNA"/>
</dbReference>
<protein>
    <submittedName>
        <fullName evidence="1">Uncharacterized protein</fullName>
    </submittedName>
</protein>
<reference evidence="1" key="1">
    <citation type="journal article" date="2015" name="Nature">
        <title>Complex archaea that bridge the gap between prokaryotes and eukaryotes.</title>
        <authorList>
            <person name="Spang A."/>
            <person name="Saw J.H."/>
            <person name="Jorgensen S.L."/>
            <person name="Zaremba-Niedzwiedzka K."/>
            <person name="Martijn J."/>
            <person name="Lind A.E."/>
            <person name="van Eijk R."/>
            <person name="Schleper C."/>
            <person name="Guy L."/>
            <person name="Ettema T.J."/>
        </authorList>
    </citation>
    <scope>NUCLEOTIDE SEQUENCE</scope>
</reference>
<name>A0A0F9WQE2_9ZZZZ</name>
<organism evidence="1">
    <name type="scientific">marine sediment metagenome</name>
    <dbReference type="NCBI Taxonomy" id="412755"/>
    <lineage>
        <taxon>unclassified sequences</taxon>
        <taxon>metagenomes</taxon>
        <taxon>ecological metagenomes</taxon>
    </lineage>
</organism>
<dbReference type="AlphaFoldDB" id="A0A0F9WQE2"/>
<accession>A0A0F9WQE2</accession>
<sequence>MTTAAERNAREDGYEFTGCYARSYDKDKLKPDAAEYCQQGYRVRTVNVYGGGYSLYIKDTPKTLKAKEEQAIKDEEARQATAIDVAEYLVAVSKHIGDLGASKLQTLKHVIKRELGDN</sequence>
<comment type="caution">
    <text evidence="1">The sequence shown here is derived from an EMBL/GenBank/DDBJ whole genome shotgun (WGS) entry which is preliminary data.</text>
</comment>